<protein>
    <submittedName>
        <fullName evidence="1">Uncharacterized protein</fullName>
    </submittedName>
</protein>
<dbReference type="AlphaFoldDB" id="A0AAV1HZZ2"/>
<name>A0AAV1HZZ2_9CHLO</name>
<accession>A0AAV1HZZ2</accession>
<dbReference type="InterPro" id="IPR038765">
    <property type="entry name" value="Papain-like_cys_pep_sf"/>
</dbReference>
<sequence length="128" mass="13740">MVVPLNDTAFVPIAVPIDASVTAEDYSESLVVTMSSQQKAIIWPSLIEKAVAKVLIEYCNPFNLPCAQENPSQEQSLDVLNGGDPAMLLTMLTKENYIDTYLADLSDADILDIGKSAEKHPVSALAGS</sequence>
<dbReference type="Proteomes" id="UP001314263">
    <property type="component" value="Unassembled WGS sequence"/>
</dbReference>
<proteinExistence type="predicted"/>
<dbReference type="EMBL" id="CAUYUE010000004">
    <property type="protein sequence ID" value="CAK0768106.1"/>
    <property type="molecule type" value="Genomic_DNA"/>
</dbReference>
<gene>
    <name evidence="1" type="ORF">CVIRNUC_003529</name>
</gene>
<evidence type="ECO:0000313" key="2">
    <source>
        <dbReference type="Proteomes" id="UP001314263"/>
    </source>
</evidence>
<reference evidence="1 2" key="1">
    <citation type="submission" date="2023-10" db="EMBL/GenBank/DDBJ databases">
        <authorList>
            <person name="Maclean D."/>
            <person name="Macfadyen A."/>
        </authorList>
    </citation>
    <scope>NUCLEOTIDE SEQUENCE [LARGE SCALE GENOMIC DNA]</scope>
</reference>
<organism evidence="1 2">
    <name type="scientific">Coccomyxa viridis</name>
    <dbReference type="NCBI Taxonomy" id="1274662"/>
    <lineage>
        <taxon>Eukaryota</taxon>
        <taxon>Viridiplantae</taxon>
        <taxon>Chlorophyta</taxon>
        <taxon>core chlorophytes</taxon>
        <taxon>Trebouxiophyceae</taxon>
        <taxon>Trebouxiophyceae incertae sedis</taxon>
        <taxon>Coccomyxaceae</taxon>
        <taxon>Coccomyxa</taxon>
    </lineage>
</organism>
<keyword evidence="2" id="KW-1185">Reference proteome</keyword>
<comment type="caution">
    <text evidence="1">The sequence shown here is derived from an EMBL/GenBank/DDBJ whole genome shotgun (WGS) entry which is preliminary data.</text>
</comment>
<dbReference type="SUPFAM" id="SSF54001">
    <property type="entry name" value="Cysteine proteinases"/>
    <property type="match status" value="1"/>
</dbReference>
<evidence type="ECO:0000313" key="1">
    <source>
        <dbReference type="EMBL" id="CAK0768106.1"/>
    </source>
</evidence>